<dbReference type="EMBL" id="JANAVZ010000007">
    <property type="protein sequence ID" value="MCT4333778.1"/>
    <property type="molecule type" value="Genomic_DNA"/>
</dbReference>
<proteinExistence type="predicted"/>
<name>A0ABT2KBZ6_9RHOB</name>
<gene>
    <name evidence="1" type="ORF">MU516_12980</name>
</gene>
<dbReference type="RefSeq" id="WP_260277650.1">
    <property type="nucleotide sequence ID" value="NZ_JANAVZ010000007.1"/>
</dbReference>
<evidence type="ECO:0000313" key="2">
    <source>
        <dbReference type="Proteomes" id="UP001320702"/>
    </source>
</evidence>
<organism evidence="1 2">
    <name type="scientific">Paracoccus maritimus</name>
    <dbReference type="NCBI Taxonomy" id="2933292"/>
    <lineage>
        <taxon>Bacteria</taxon>
        <taxon>Pseudomonadati</taxon>
        <taxon>Pseudomonadota</taxon>
        <taxon>Alphaproteobacteria</taxon>
        <taxon>Rhodobacterales</taxon>
        <taxon>Paracoccaceae</taxon>
        <taxon>Paracoccus</taxon>
    </lineage>
</organism>
<protein>
    <submittedName>
        <fullName evidence="1">Uncharacterized protein</fullName>
    </submittedName>
</protein>
<reference evidence="1 2" key="1">
    <citation type="submission" date="2022-04" db="EMBL/GenBank/DDBJ databases">
        <title>Paracoccus sp. YLB-12 draft genome sequence.</title>
        <authorList>
            <person name="Yu L."/>
        </authorList>
    </citation>
    <scope>NUCLEOTIDE SEQUENCE [LARGE SCALE GENOMIC DNA]</scope>
    <source>
        <strain evidence="1 2">YLB-12</strain>
    </source>
</reference>
<evidence type="ECO:0000313" key="1">
    <source>
        <dbReference type="EMBL" id="MCT4333778.1"/>
    </source>
</evidence>
<keyword evidence="2" id="KW-1185">Reference proteome</keyword>
<dbReference type="Proteomes" id="UP001320702">
    <property type="component" value="Unassembled WGS sequence"/>
</dbReference>
<accession>A0ABT2KBZ6</accession>
<comment type="caution">
    <text evidence="1">The sequence shown here is derived from an EMBL/GenBank/DDBJ whole genome shotgun (WGS) entry which is preliminary data.</text>
</comment>
<sequence length="82" mass="9440">MELTKRPRAHDGGLPEGCADRLAQFAIERQVRAFPPEQVLEDQGDGLTFSTPFLRWCQETDMSLDWFYFGTGQPVAMREYRA</sequence>